<comment type="caution">
    <text evidence="1">The sequence shown here is derived from an EMBL/GenBank/DDBJ whole genome shotgun (WGS) entry which is preliminary data.</text>
</comment>
<dbReference type="EMBL" id="MGFQ01000025">
    <property type="protein sequence ID" value="OGM09116.1"/>
    <property type="molecule type" value="Genomic_DNA"/>
</dbReference>
<sequence length="199" mass="23272">MALHNDVFQQQIWDFFCGDLESCLIVSRIKQSNPNSPFKGGLNFTATLVIFSVIELASGWWKGTKATNDIIASFIQKYFSKHDKRFKDKSFAKKFYDVFRNGLSHQWSPKASGIAMDFNRNWLLEKANTGGQEEILFLNVPTFYYLTKQALEDFEKELNTNESVRKMFEKRYKKIIESDYKEMRILRNFLGKAIKKNSS</sequence>
<gene>
    <name evidence="1" type="ORF">A2Z67_05920</name>
</gene>
<evidence type="ECO:0000313" key="1">
    <source>
        <dbReference type="EMBL" id="OGM09116.1"/>
    </source>
</evidence>
<dbReference type="Proteomes" id="UP000176939">
    <property type="component" value="Unassembled WGS sequence"/>
</dbReference>
<evidence type="ECO:0000313" key="2">
    <source>
        <dbReference type="Proteomes" id="UP000176939"/>
    </source>
</evidence>
<protein>
    <submittedName>
        <fullName evidence="1">Uncharacterized protein</fullName>
    </submittedName>
</protein>
<dbReference type="AlphaFoldDB" id="A0A1F7X224"/>
<proteinExistence type="predicted"/>
<reference evidence="1 2" key="1">
    <citation type="journal article" date="2016" name="Nat. Commun.">
        <title>Thousands of microbial genomes shed light on interconnected biogeochemical processes in an aquifer system.</title>
        <authorList>
            <person name="Anantharaman K."/>
            <person name="Brown C.T."/>
            <person name="Hug L.A."/>
            <person name="Sharon I."/>
            <person name="Castelle C.J."/>
            <person name="Probst A.J."/>
            <person name="Thomas B.C."/>
            <person name="Singh A."/>
            <person name="Wilkins M.J."/>
            <person name="Karaoz U."/>
            <person name="Brodie E.L."/>
            <person name="Williams K.H."/>
            <person name="Hubbard S.S."/>
            <person name="Banfield J.F."/>
        </authorList>
    </citation>
    <scope>NUCLEOTIDE SEQUENCE [LARGE SCALE GENOMIC DNA]</scope>
</reference>
<organism evidence="1 2">
    <name type="scientific">Candidatus Woesebacteria bacterium RBG_13_36_22</name>
    <dbReference type="NCBI Taxonomy" id="1802478"/>
    <lineage>
        <taxon>Bacteria</taxon>
        <taxon>Candidatus Woeseibacteriota</taxon>
    </lineage>
</organism>
<name>A0A1F7X224_9BACT</name>
<accession>A0A1F7X224</accession>